<dbReference type="Proteomes" id="UP001165063">
    <property type="component" value="Unassembled WGS sequence"/>
</dbReference>
<evidence type="ECO:0000313" key="4">
    <source>
        <dbReference type="Proteomes" id="UP001165063"/>
    </source>
</evidence>
<accession>A0A9W6Z672</accession>
<dbReference type="OrthoDB" id="3993599at2759"/>
<feature type="compositionally biased region" description="Polar residues" evidence="2">
    <location>
        <begin position="370"/>
        <end position="384"/>
    </location>
</feature>
<reference evidence="3" key="1">
    <citation type="submission" date="2023-04" db="EMBL/GenBank/DDBJ databases">
        <title>Ambrosiozyma monospora NBRC 1965.</title>
        <authorList>
            <person name="Ichikawa N."/>
            <person name="Sato H."/>
            <person name="Tonouchi N."/>
        </authorList>
    </citation>
    <scope>NUCLEOTIDE SEQUENCE</scope>
    <source>
        <strain evidence="3">NBRC 1965</strain>
    </source>
</reference>
<gene>
    <name evidence="3" type="ORF">Amon01_000708100</name>
</gene>
<sequence>MFVNFCERPHSTTYPSSGATMALNPSCVFSSSPELIALSHSLSGSGPMRQVGSCRRQMRLVAQRPQVSLPHVRTHEDDNNYYLIMEKPRETIPAFEIHHESLFSSLQQHEQHPFDSYQFKIQSDKLMVRSLKDQYFKSFDLPEDADKSQHFQLQEFHAGSGLVVSIKKVVQVNAQFEQGVAEFANMLVSLLDHAHHQVPNEIHRRQLEQQHQKEFQIELQKKKQLQAKAELEVIERKKAEALAKAKEQQQKAAELKRQAHQRKLNEFKENRRLAEQQKEFEKQQQAIFDSFSDLFRIPVQCASTSLPVTGSYPSSTSPVRTSTTSPSSNTIRISTQHSVNPTRTPSHANSTVPSTLTKSLSSDPLDAPKSSASSPLLRNYVTTSRKTHFPPLESEKKEMELNDATNTTLNADNHDSSFENVSDSSSITTPSASPSVKGSPRSRTPLLEDVPDDEFL</sequence>
<comment type="caution">
    <text evidence="3">The sequence shown here is derived from an EMBL/GenBank/DDBJ whole genome shotgun (WGS) entry which is preliminary data.</text>
</comment>
<dbReference type="EMBL" id="BSXU01004957">
    <property type="protein sequence ID" value="GMG49180.1"/>
    <property type="molecule type" value="Genomic_DNA"/>
</dbReference>
<evidence type="ECO:0000256" key="2">
    <source>
        <dbReference type="SAM" id="MobiDB-lite"/>
    </source>
</evidence>
<keyword evidence="1" id="KW-0175">Coiled coil</keyword>
<organism evidence="3 4">
    <name type="scientific">Ambrosiozyma monospora</name>
    <name type="common">Yeast</name>
    <name type="synonym">Endomycopsis monosporus</name>
    <dbReference type="NCBI Taxonomy" id="43982"/>
    <lineage>
        <taxon>Eukaryota</taxon>
        <taxon>Fungi</taxon>
        <taxon>Dikarya</taxon>
        <taxon>Ascomycota</taxon>
        <taxon>Saccharomycotina</taxon>
        <taxon>Pichiomycetes</taxon>
        <taxon>Pichiales</taxon>
        <taxon>Pichiaceae</taxon>
        <taxon>Ambrosiozyma</taxon>
    </lineage>
</organism>
<dbReference type="AlphaFoldDB" id="A0A9W6Z672"/>
<keyword evidence="4" id="KW-1185">Reference proteome</keyword>
<feature type="compositionally biased region" description="Low complexity" evidence="2">
    <location>
        <begin position="402"/>
        <end position="411"/>
    </location>
</feature>
<feature type="coiled-coil region" evidence="1">
    <location>
        <begin position="217"/>
        <end position="284"/>
    </location>
</feature>
<evidence type="ECO:0000313" key="3">
    <source>
        <dbReference type="EMBL" id="GMG49180.1"/>
    </source>
</evidence>
<evidence type="ECO:0000256" key="1">
    <source>
        <dbReference type="SAM" id="Coils"/>
    </source>
</evidence>
<proteinExistence type="predicted"/>
<feature type="compositionally biased region" description="Low complexity" evidence="2">
    <location>
        <begin position="311"/>
        <end position="335"/>
    </location>
</feature>
<name>A0A9W6Z672_AMBMO</name>
<protein>
    <submittedName>
        <fullName evidence="3">Unnamed protein product</fullName>
    </submittedName>
</protein>
<feature type="region of interest" description="Disordered" evidence="2">
    <location>
        <begin position="306"/>
        <end position="456"/>
    </location>
</feature>
<feature type="compositionally biased region" description="Polar residues" evidence="2">
    <location>
        <begin position="336"/>
        <end position="362"/>
    </location>
</feature>
<feature type="compositionally biased region" description="Low complexity" evidence="2">
    <location>
        <begin position="418"/>
        <end position="435"/>
    </location>
</feature>